<reference evidence="2 3" key="1">
    <citation type="submission" date="2017-06" db="EMBL/GenBank/DDBJ databases">
        <title>Cultured bacterium strain Saccharothrix yanglingensis Hhs.015.</title>
        <authorList>
            <person name="Xia Y."/>
        </authorList>
    </citation>
    <scope>NUCLEOTIDE SEQUENCE [LARGE SCALE GENOMIC DNA]</scope>
    <source>
        <strain evidence="2 3">Hhs.015</strain>
    </source>
</reference>
<protein>
    <recommendedName>
        <fullName evidence="4">Secreted protein</fullName>
    </recommendedName>
</protein>
<feature type="signal peptide" evidence="1">
    <location>
        <begin position="1"/>
        <end position="21"/>
    </location>
</feature>
<evidence type="ECO:0000256" key="1">
    <source>
        <dbReference type="SAM" id="SignalP"/>
    </source>
</evidence>
<evidence type="ECO:0000313" key="2">
    <source>
        <dbReference type="EMBL" id="MDQ2586637.1"/>
    </source>
</evidence>
<organism evidence="2 3">
    <name type="scientific">Saccharothrix yanglingensis</name>
    <dbReference type="NCBI Taxonomy" id="659496"/>
    <lineage>
        <taxon>Bacteria</taxon>
        <taxon>Bacillati</taxon>
        <taxon>Actinomycetota</taxon>
        <taxon>Actinomycetes</taxon>
        <taxon>Pseudonocardiales</taxon>
        <taxon>Pseudonocardiaceae</taxon>
        <taxon>Saccharothrix</taxon>
    </lineage>
</organism>
<keyword evidence="1" id="KW-0732">Signal</keyword>
<dbReference type="RefSeq" id="WP_306747915.1">
    <property type="nucleotide sequence ID" value="NZ_NSDM01000010.1"/>
</dbReference>
<feature type="chain" id="PRO_5046628328" description="Secreted protein" evidence="1">
    <location>
        <begin position="22"/>
        <end position="180"/>
    </location>
</feature>
<gene>
    <name evidence="2" type="ORF">CKY47_22090</name>
</gene>
<proteinExistence type="predicted"/>
<sequence>MSRIATLLAAALIAAASTTLAVPGSAGAGGLDLTCAPPSSAGLRFDPPATNTPQTLTLTASRRYGPCVSPAHPDITSGTSDASGTFPGATCLSLFGANSITIHITWNNGETSTLSGNNVSSMAGATLTVVTTGTVTAGAFAGGTFVHTVVYPSPELLLCNVGLGTLPSLYGQVVLEILTP</sequence>
<keyword evidence="3" id="KW-1185">Reference proteome</keyword>
<evidence type="ECO:0008006" key="4">
    <source>
        <dbReference type="Google" id="ProtNLM"/>
    </source>
</evidence>
<name>A0ABU0X4W5_9PSEU</name>
<evidence type="ECO:0000313" key="3">
    <source>
        <dbReference type="Proteomes" id="UP001225605"/>
    </source>
</evidence>
<comment type="caution">
    <text evidence="2">The sequence shown here is derived from an EMBL/GenBank/DDBJ whole genome shotgun (WGS) entry which is preliminary data.</text>
</comment>
<accession>A0ABU0X4W5</accession>
<dbReference type="Proteomes" id="UP001225605">
    <property type="component" value="Unassembled WGS sequence"/>
</dbReference>
<dbReference type="EMBL" id="NSDM01000010">
    <property type="protein sequence ID" value="MDQ2586637.1"/>
    <property type="molecule type" value="Genomic_DNA"/>
</dbReference>